<name>A0A6C0DQG6_9ZZZZ</name>
<sequence>MLNNFQYFLYNNDLNDYLNCYSTFLMTRKDLKDNILNHRMNFLINYYVNQVNAYSKHKLMESYMRSYKDNYLNTTSNIVKINDDDYIEKRDDDVEDHYKYMFINPPPKPEIDYEELDRQYLLKLESEEIEKNNDAYDDTYDDYDDYDDCNDCNDDYYENIEDDYDEDLDYYY</sequence>
<accession>A0A6C0DQG6</accession>
<evidence type="ECO:0000313" key="1">
    <source>
        <dbReference type="EMBL" id="QHT17815.1"/>
    </source>
</evidence>
<dbReference type="AlphaFoldDB" id="A0A6C0DQG6"/>
<organism evidence="1">
    <name type="scientific">viral metagenome</name>
    <dbReference type="NCBI Taxonomy" id="1070528"/>
    <lineage>
        <taxon>unclassified sequences</taxon>
        <taxon>metagenomes</taxon>
        <taxon>organismal metagenomes</taxon>
    </lineage>
</organism>
<dbReference type="EMBL" id="MN739645">
    <property type="protein sequence ID" value="QHT17815.1"/>
    <property type="molecule type" value="Genomic_DNA"/>
</dbReference>
<proteinExistence type="predicted"/>
<reference evidence="1" key="1">
    <citation type="journal article" date="2020" name="Nature">
        <title>Giant virus diversity and host interactions through global metagenomics.</title>
        <authorList>
            <person name="Schulz F."/>
            <person name="Roux S."/>
            <person name="Paez-Espino D."/>
            <person name="Jungbluth S."/>
            <person name="Walsh D.A."/>
            <person name="Denef V.J."/>
            <person name="McMahon K.D."/>
            <person name="Konstantinidis K.T."/>
            <person name="Eloe-Fadrosh E.A."/>
            <person name="Kyrpides N.C."/>
            <person name="Woyke T."/>
        </authorList>
    </citation>
    <scope>NUCLEOTIDE SEQUENCE</scope>
    <source>
        <strain evidence="1">GVMAG-M-3300023174-30</strain>
    </source>
</reference>
<protein>
    <submittedName>
        <fullName evidence="1">Uncharacterized protein</fullName>
    </submittedName>
</protein>